<evidence type="ECO:0000313" key="3">
    <source>
        <dbReference type="Proteomes" id="UP001431783"/>
    </source>
</evidence>
<feature type="transmembrane region" description="Helical" evidence="1">
    <location>
        <begin position="153"/>
        <end position="171"/>
    </location>
</feature>
<protein>
    <submittedName>
        <fullName evidence="2">Uncharacterized protein</fullName>
    </submittedName>
</protein>
<gene>
    <name evidence="2" type="ORF">WA026_007741</name>
</gene>
<evidence type="ECO:0000256" key="1">
    <source>
        <dbReference type="SAM" id="Phobius"/>
    </source>
</evidence>
<feature type="transmembrane region" description="Helical" evidence="1">
    <location>
        <begin position="7"/>
        <end position="24"/>
    </location>
</feature>
<dbReference type="AlphaFoldDB" id="A0AAW1TX89"/>
<comment type="caution">
    <text evidence="2">The sequence shown here is derived from an EMBL/GenBank/DDBJ whole genome shotgun (WGS) entry which is preliminary data.</text>
</comment>
<keyword evidence="3" id="KW-1185">Reference proteome</keyword>
<organism evidence="2 3">
    <name type="scientific">Henosepilachna vigintioctopunctata</name>
    <dbReference type="NCBI Taxonomy" id="420089"/>
    <lineage>
        <taxon>Eukaryota</taxon>
        <taxon>Metazoa</taxon>
        <taxon>Ecdysozoa</taxon>
        <taxon>Arthropoda</taxon>
        <taxon>Hexapoda</taxon>
        <taxon>Insecta</taxon>
        <taxon>Pterygota</taxon>
        <taxon>Neoptera</taxon>
        <taxon>Endopterygota</taxon>
        <taxon>Coleoptera</taxon>
        <taxon>Polyphaga</taxon>
        <taxon>Cucujiformia</taxon>
        <taxon>Coccinelloidea</taxon>
        <taxon>Coccinellidae</taxon>
        <taxon>Epilachninae</taxon>
        <taxon>Epilachnini</taxon>
        <taxon>Henosepilachna</taxon>
    </lineage>
</organism>
<dbReference type="EMBL" id="JARQZJ010000033">
    <property type="protein sequence ID" value="KAK9875344.1"/>
    <property type="molecule type" value="Genomic_DNA"/>
</dbReference>
<sequence length="221" mass="25799">MLVTGDYCYYLLFFLISVPPSLSISNGDSSEYDIQNVYQKGAHVVHEEVEMSNSDDIVYTNQLYIKDLRKKLHESSSSKHDDTDPYTVYDIIFLSYFALYVIFVIYVRFKTHHRVDYAEEDWSLLSLVTRYRKALAPEGTIEYDLKKSLESKLYANQSLIALAILWFGLSLCNYDEIFSDPKKHIEDIFGLVNAMVRYFLYILGVVYVFDVCLAAPYCYYK</sequence>
<feature type="transmembrane region" description="Helical" evidence="1">
    <location>
        <begin position="198"/>
        <end position="220"/>
    </location>
</feature>
<keyword evidence="1" id="KW-1133">Transmembrane helix</keyword>
<keyword evidence="1" id="KW-0812">Transmembrane</keyword>
<proteinExistence type="predicted"/>
<feature type="transmembrane region" description="Helical" evidence="1">
    <location>
        <begin position="86"/>
        <end position="107"/>
    </location>
</feature>
<evidence type="ECO:0000313" key="2">
    <source>
        <dbReference type="EMBL" id="KAK9875344.1"/>
    </source>
</evidence>
<keyword evidence="1" id="KW-0472">Membrane</keyword>
<reference evidence="2 3" key="1">
    <citation type="submission" date="2023-03" db="EMBL/GenBank/DDBJ databases">
        <title>Genome insight into feeding habits of ladybird beetles.</title>
        <authorList>
            <person name="Li H.-S."/>
            <person name="Huang Y.-H."/>
            <person name="Pang H."/>
        </authorList>
    </citation>
    <scope>NUCLEOTIDE SEQUENCE [LARGE SCALE GENOMIC DNA]</scope>
    <source>
        <strain evidence="2">SYSU_2023b</strain>
        <tissue evidence="2">Whole body</tissue>
    </source>
</reference>
<name>A0AAW1TX89_9CUCU</name>
<dbReference type="Proteomes" id="UP001431783">
    <property type="component" value="Unassembled WGS sequence"/>
</dbReference>
<accession>A0AAW1TX89</accession>